<dbReference type="Pfam" id="PF00078">
    <property type="entry name" value="RVT_1"/>
    <property type="match status" value="1"/>
</dbReference>
<dbReference type="GO" id="GO:0003824">
    <property type="term" value="F:catalytic activity"/>
    <property type="evidence" value="ECO:0007669"/>
    <property type="project" value="InterPro"/>
</dbReference>
<evidence type="ECO:0000313" key="3">
    <source>
        <dbReference type="Proteomes" id="UP000515158"/>
    </source>
</evidence>
<sequence>MAAVKIRHPNIILNIVGIYRPPTNDNVMNFDLALDTLQNVLLDSTQTKTVICGDFNIDALSDNDRAKSFNELIEASNFKLMFREPTRVTQTTKTCIDNILINFSEKISDHMTIENYDPHISDHNVQILKFQYANEKNQKKVQIETRKINDSTIELLNVELSKETWETVFQSGDTDIAYNEFISIFEYHFNRLRPKISKEVKKFNEKPKFVSKETYEYKNTLDTINLAIKNNIGDTSALNEIRKEVRKKYRKQVNKDAKQSNSQRINNSNNVTKETWKIINELKKTDKGYKNINVTLNINDQKIDDPKSVANAFNDHYLNVPIEICNSLDKEQFDLDSIGSFHKSIFLKPTSDQEVEKIVRSLKSSSSAGNDEVSNIIIKNCIGNILAPLVHICNIAMRTGKFPSKTKDCIVKTIHKSGATDKPGNYRPLTITSSFSKVFEKILLDRIEPFLRTNNLINEYQFGYKKGKSTIDAVTYAVDIISKAKSDKEVTIAIFLDLSKAFDCVRHDLLFEILYRNGLRGNAYEIMKSFLIDRKQCVEVQHFDIDSKVKRVKSDWKTVL</sequence>
<proteinExistence type="predicted"/>
<dbReference type="InterPro" id="IPR036691">
    <property type="entry name" value="Endo/exonu/phosph_ase_sf"/>
</dbReference>
<dbReference type="SUPFAM" id="SSF56672">
    <property type="entry name" value="DNA/RNA polymerases"/>
    <property type="match status" value="1"/>
</dbReference>
<evidence type="ECO:0000259" key="2">
    <source>
        <dbReference type="Pfam" id="PF14529"/>
    </source>
</evidence>
<dbReference type="InterPro" id="IPR000477">
    <property type="entry name" value="RT_dom"/>
</dbReference>
<reference evidence="4" key="1">
    <citation type="submission" date="2025-08" db="UniProtKB">
        <authorList>
            <consortium name="RefSeq"/>
        </authorList>
    </citation>
    <scope>IDENTIFICATION</scope>
    <source>
        <tissue evidence="4">Total insect</tissue>
    </source>
</reference>
<dbReference type="GeneID" id="117642360"/>
<organism evidence="4">
    <name type="scientific">Thrips palmi</name>
    <name type="common">Melon thrips</name>
    <dbReference type="NCBI Taxonomy" id="161013"/>
    <lineage>
        <taxon>Eukaryota</taxon>
        <taxon>Metazoa</taxon>
        <taxon>Ecdysozoa</taxon>
        <taxon>Arthropoda</taxon>
        <taxon>Hexapoda</taxon>
        <taxon>Insecta</taxon>
        <taxon>Pterygota</taxon>
        <taxon>Neoptera</taxon>
        <taxon>Paraneoptera</taxon>
        <taxon>Thysanoptera</taxon>
        <taxon>Terebrantia</taxon>
        <taxon>Thripoidea</taxon>
        <taxon>Thripidae</taxon>
        <taxon>Thrips</taxon>
    </lineage>
</organism>
<dbReference type="PANTHER" id="PTHR47510:SF3">
    <property type="entry name" value="ENDO_EXONUCLEASE_PHOSPHATASE DOMAIN-CONTAINING PROTEIN"/>
    <property type="match status" value="1"/>
</dbReference>
<dbReference type="Proteomes" id="UP000515158">
    <property type="component" value="Unplaced"/>
</dbReference>
<dbReference type="CDD" id="cd01650">
    <property type="entry name" value="RT_nLTR_like"/>
    <property type="match status" value="1"/>
</dbReference>
<dbReference type="InterPro" id="IPR043502">
    <property type="entry name" value="DNA/RNA_pol_sf"/>
</dbReference>
<feature type="domain" description="Reverse transcriptase" evidence="1">
    <location>
        <begin position="414"/>
        <end position="536"/>
    </location>
</feature>
<feature type="domain" description="Endonuclease/exonuclease/phosphatase" evidence="2">
    <location>
        <begin position="14"/>
        <end position="124"/>
    </location>
</feature>
<name>A0A6P8YI89_THRPL</name>
<dbReference type="SUPFAM" id="SSF56219">
    <property type="entry name" value="DNase I-like"/>
    <property type="match status" value="1"/>
</dbReference>
<dbReference type="OrthoDB" id="410381at2759"/>
<dbReference type="PANTHER" id="PTHR47510">
    <property type="entry name" value="REVERSE TRANSCRIPTASE DOMAIN-CONTAINING PROTEIN"/>
    <property type="match status" value="1"/>
</dbReference>
<dbReference type="InParanoid" id="A0A6P8YI89"/>
<dbReference type="AlphaFoldDB" id="A0A6P8YI89"/>
<evidence type="ECO:0000313" key="4">
    <source>
        <dbReference type="RefSeq" id="XP_034236336.1"/>
    </source>
</evidence>
<dbReference type="GO" id="GO:0071897">
    <property type="term" value="P:DNA biosynthetic process"/>
    <property type="evidence" value="ECO:0007669"/>
    <property type="project" value="UniProtKB-ARBA"/>
</dbReference>
<dbReference type="RefSeq" id="XP_034236336.1">
    <property type="nucleotide sequence ID" value="XM_034380445.1"/>
</dbReference>
<dbReference type="InterPro" id="IPR005135">
    <property type="entry name" value="Endo/exonuclease/phosphatase"/>
</dbReference>
<dbReference type="KEGG" id="tpal:117642360"/>
<dbReference type="Pfam" id="PF14529">
    <property type="entry name" value="Exo_endo_phos_2"/>
    <property type="match status" value="1"/>
</dbReference>
<evidence type="ECO:0000259" key="1">
    <source>
        <dbReference type="Pfam" id="PF00078"/>
    </source>
</evidence>
<accession>A0A6P8YI89</accession>
<gene>
    <name evidence="4" type="primary">LOC117642360</name>
</gene>
<keyword evidence="3" id="KW-1185">Reference proteome</keyword>
<protein>
    <submittedName>
        <fullName evidence="4">Uncharacterized protein LOC117642360</fullName>
    </submittedName>
</protein>
<dbReference type="Gene3D" id="3.60.10.10">
    <property type="entry name" value="Endonuclease/exonuclease/phosphatase"/>
    <property type="match status" value="1"/>
</dbReference>